<dbReference type="AlphaFoldDB" id="A0AAV6VM08"/>
<dbReference type="Proteomes" id="UP000827092">
    <property type="component" value="Unassembled WGS sequence"/>
</dbReference>
<dbReference type="EMBL" id="JAFNEN010000064">
    <property type="protein sequence ID" value="KAG8196726.1"/>
    <property type="molecule type" value="Genomic_DNA"/>
</dbReference>
<comment type="caution">
    <text evidence="2">The sequence shown here is derived from an EMBL/GenBank/DDBJ whole genome shotgun (WGS) entry which is preliminary data.</text>
</comment>
<reference evidence="2 3" key="1">
    <citation type="journal article" date="2022" name="Nat. Ecol. Evol.">
        <title>A masculinizing supergene underlies an exaggerated male reproductive morph in a spider.</title>
        <authorList>
            <person name="Hendrickx F."/>
            <person name="De Corte Z."/>
            <person name="Sonet G."/>
            <person name="Van Belleghem S.M."/>
            <person name="Kostlbacher S."/>
            <person name="Vangestel C."/>
        </authorList>
    </citation>
    <scope>NUCLEOTIDE SEQUENCE [LARGE SCALE GENOMIC DNA]</scope>
    <source>
        <strain evidence="2">W744_W776</strain>
    </source>
</reference>
<feature type="compositionally biased region" description="Basic and acidic residues" evidence="1">
    <location>
        <begin position="18"/>
        <end position="27"/>
    </location>
</feature>
<evidence type="ECO:0000313" key="3">
    <source>
        <dbReference type="Proteomes" id="UP000827092"/>
    </source>
</evidence>
<name>A0AAV6VM08_9ARAC</name>
<proteinExistence type="predicted"/>
<evidence type="ECO:0000313" key="2">
    <source>
        <dbReference type="EMBL" id="KAG8196726.1"/>
    </source>
</evidence>
<gene>
    <name evidence="2" type="ORF">JTE90_014462</name>
</gene>
<accession>A0AAV6VM08</accession>
<feature type="compositionally biased region" description="Polar residues" evidence="1">
    <location>
        <begin position="8"/>
        <end position="17"/>
    </location>
</feature>
<protein>
    <submittedName>
        <fullName evidence="2">Uncharacterized protein</fullName>
    </submittedName>
</protein>
<evidence type="ECO:0000256" key="1">
    <source>
        <dbReference type="SAM" id="MobiDB-lite"/>
    </source>
</evidence>
<feature type="region of interest" description="Disordered" evidence="1">
    <location>
        <begin position="1"/>
        <end position="27"/>
    </location>
</feature>
<keyword evidence="3" id="KW-1185">Reference proteome</keyword>
<organism evidence="2 3">
    <name type="scientific">Oedothorax gibbosus</name>
    <dbReference type="NCBI Taxonomy" id="931172"/>
    <lineage>
        <taxon>Eukaryota</taxon>
        <taxon>Metazoa</taxon>
        <taxon>Ecdysozoa</taxon>
        <taxon>Arthropoda</taxon>
        <taxon>Chelicerata</taxon>
        <taxon>Arachnida</taxon>
        <taxon>Araneae</taxon>
        <taxon>Araneomorphae</taxon>
        <taxon>Entelegynae</taxon>
        <taxon>Araneoidea</taxon>
        <taxon>Linyphiidae</taxon>
        <taxon>Erigoninae</taxon>
        <taxon>Oedothorax</taxon>
    </lineage>
</organism>
<sequence>MRPINPFHESSSKVSMNSRDRPHHDTLQEMAEIARHHDTLQEMGNWALGDPHTWIQNYKGPVIVSVGYVPIRLHTRKTKIHGISVEW</sequence>